<protein>
    <submittedName>
        <fullName evidence="2">Cell surface protein</fullName>
    </submittedName>
</protein>
<dbReference type="InterPro" id="IPR015943">
    <property type="entry name" value="WD40/YVTN_repeat-like_dom_sf"/>
</dbReference>
<dbReference type="InterPro" id="IPR051200">
    <property type="entry name" value="Host-pathogen_enzymatic-act"/>
</dbReference>
<evidence type="ECO:0000313" key="3">
    <source>
        <dbReference type="Proteomes" id="UP000643701"/>
    </source>
</evidence>
<feature type="signal peptide" evidence="1">
    <location>
        <begin position="1"/>
        <end position="20"/>
    </location>
</feature>
<dbReference type="RefSeq" id="WP_166399286.1">
    <property type="nucleotide sequence ID" value="NZ_JAANAS010000013.1"/>
</dbReference>
<name>A0A967DZ29_9FLAO</name>
<organism evidence="2 3">
    <name type="scientific">Psychroflexus maritimus</name>
    <dbReference type="NCBI Taxonomy" id="2714865"/>
    <lineage>
        <taxon>Bacteria</taxon>
        <taxon>Pseudomonadati</taxon>
        <taxon>Bacteroidota</taxon>
        <taxon>Flavobacteriia</taxon>
        <taxon>Flavobacteriales</taxon>
        <taxon>Flavobacteriaceae</taxon>
        <taxon>Psychroflexus</taxon>
    </lineage>
</organism>
<dbReference type="InterPro" id="IPR011048">
    <property type="entry name" value="Haem_d1_sf"/>
</dbReference>
<dbReference type="PANTHER" id="PTHR47197:SF3">
    <property type="entry name" value="DIHYDRO-HEME D1 DEHYDROGENASE"/>
    <property type="match status" value="1"/>
</dbReference>
<feature type="chain" id="PRO_5036984385" evidence="1">
    <location>
        <begin position="21"/>
        <end position="353"/>
    </location>
</feature>
<dbReference type="AlphaFoldDB" id="A0A967DZ29"/>
<dbReference type="SUPFAM" id="SSF51004">
    <property type="entry name" value="C-terminal (heme d1) domain of cytochrome cd1-nitrite reductase"/>
    <property type="match status" value="1"/>
</dbReference>
<sequence length="353" mass="38239">MNTNFLKLVFLSLLFMACSGDDDAILAEDPDDPNNGDPTTERPYENGIFVVNEGGSEGSISFIPNNLSEIEQGVFSAVNNGEDLGQFVQSIFFDEENAYIIANGSNLITVVDRFTFELQGSLENGLDVPRYGTIYNGKAYVTNQASFSTSDDDYIAVIDLESLTVENEINAGAVVEFIEEHNGQLIIQNASYGMGNQLSVLNPNTNSIIQSIEVGEGLNSMEIVGQSLYALSSEKLVEVDLTNFSIATEIEFDENLQGSANLQISEGILYLTNANEVFTANLSDLAFDETPLLSYTSDSEFGVFYGFLVADGRIFIADAGDFASNGDVFIFDLSGNVEAEFSTGIGPNGFYLN</sequence>
<reference evidence="2" key="1">
    <citation type="submission" date="2020-03" db="EMBL/GenBank/DDBJ databases">
        <title>Psychroflexus Maritimus sp. nov., isolate from marine sediment.</title>
        <authorList>
            <person name="Zhong Y.-L."/>
        </authorList>
    </citation>
    <scope>NUCLEOTIDE SEQUENCE</scope>
    <source>
        <strain evidence="2">C1</strain>
    </source>
</reference>
<dbReference type="PANTHER" id="PTHR47197">
    <property type="entry name" value="PROTEIN NIRF"/>
    <property type="match status" value="1"/>
</dbReference>
<dbReference type="PROSITE" id="PS51257">
    <property type="entry name" value="PROKAR_LIPOPROTEIN"/>
    <property type="match status" value="1"/>
</dbReference>
<accession>A0A967DZ29</accession>
<proteinExistence type="predicted"/>
<dbReference type="InterPro" id="IPR031815">
    <property type="entry name" value="DUF5074"/>
</dbReference>
<comment type="caution">
    <text evidence="2">The sequence shown here is derived from an EMBL/GenBank/DDBJ whole genome shotgun (WGS) entry which is preliminary data.</text>
</comment>
<dbReference type="Pfam" id="PF16819">
    <property type="entry name" value="DUF5074"/>
    <property type="match status" value="1"/>
</dbReference>
<keyword evidence="1" id="KW-0732">Signal</keyword>
<keyword evidence="3" id="KW-1185">Reference proteome</keyword>
<dbReference type="EMBL" id="JAANAS010000013">
    <property type="protein sequence ID" value="NGZ89017.1"/>
    <property type="molecule type" value="Genomic_DNA"/>
</dbReference>
<evidence type="ECO:0000313" key="2">
    <source>
        <dbReference type="EMBL" id="NGZ89017.1"/>
    </source>
</evidence>
<evidence type="ECO:0000256" key="1">
    <source>
        <dbReference type="SAM" id="SignalP"/>
    </source>
</evidence>
<dbReference type="Proteomes" id="UP000643701">
    <property type="component" value="Unassembled WGS sequence"/>
</dbReference>
<gene>
    <name evidence="2" type="ORF">G7034_01975</name>
</gene>
<dbReference type="Gene3D" id="2.130.10.10">
    <property type="entry name" value="YVTN repeat-like/Quinoprotein amine dehydrogenase"/>
    <property type="match status" value="1"/>
</dbReference>